<organism evidence="1 2">
    <name type="scientific">Streptomyces macrosporus</name>
    <dbReference type="NCBI Taxonomy" id="44032"/>
    <lineage>
        <taxon>Bacteria</taxon>
        <taxon>Bacillati</taxon>
        <taxon>Actinomycetota</taxon>
        <taxon>Actinomycetes</taxon>
        <taxon>Kitasatosporales</taxon>
        <taxon>Streptomycetaceae</taxon>
        <taxon>Streptomyces</taxon>
    </lineage>
</organism>
<comment type="caution">
    <text evidence="1">The sequence shown here is derived from an EMBL/GenBank/DDBJ whole genome shotgun (WGS) entry which is preliminary data.</text>
</comment>
<reference evidence="1 2" key="1">
    <citation type="journal article" date="2019" name="Int. J. Syst. Evol. Microbiol.">
        <title>The Global Catalogue of Microorganisms (GCM) 10K type strain sequencing project: providing services to taxonomists for standard genome sequencing and annotation.</title>
        <authorList>
            <consortium name="The Broad Institute Genomics Platform"/>
            <consortium name="The Broad Institute Genome Sequencing Center for Infectious Disease"/>
            <person name="Wu L."/>
            <person name="Ma J."/>
        </authorList>
    </citation>
    <scope>NUCLEOTIDE SEQUENCE [LARGE SCALE GENOMIC DNA]</scope>
    <source>
        <strain evidence="1 2">JCM 6305</strain>
    </source>
</reference>
<gene>
    <name evidence="1" type="ORF">GCM10010405_30690</name>
</gene>
<name>A0ABN3K3E4_9ACTN</name>
<sequence length="234" mass="26099">MRRKHIVSSMVLVSAGALLAITFVGSHPGGSIRATPRHNASALLDAERVLLERCLKSRGFPSVDHQAIRELPRERQQQFDHALNGPANAKSVSVRLATGYTVSRSTSGCRYEAQRKLYDDFARWFRVSTIVNNIPAEANKKASGDPRFAEAKTAWSSCMKHAGYSAREQLELRAKPPSKAAKRTDVSCARSSGLSVITERYTAQITREHRARIDEYRDLQQAALRKAEELRLLP</sequence>
<evidence type="ECO:0000313" key="1">
    <source>
        <dbReference type="EMBL" id="GAA2445134.1"/>
    </source>
</evidence>
<evidence type="ECO:0008006" key="3">
    <source>
        <dbReference type="Google" id="ProtNLM"/>
    </source>
</evidence>
<evidence type="ECO:0000313" key="2">
    <source>
        <dbReference type="Proteomes" id="UP001501638"/>
    </source>
</evidence>
<dbReference type="PROSITE" id="PS00191">
    <property type="entry name" value="CYTOCHROME_B5_1"/>
    <property type="match status" value="1"/>
</dbReference>
<dbReference type="Proteomes" id="UP001501638">
    <property type="component" value="Unassembled WGS sequence"/>
</dbReference>
<accession>A0ABN3K3E4</accession>
<dbReference type="EMBL" id="BAAASZ010000022">
    <property type="protein sequence ID" value="GAA2445134.1"/>
    <property type="molecule type" value="Genomic_DNA"/>
</dbReference>
<dbReference type="InterPro" id="IPR018506">
    <property type="entry name" value="Cyt_B5_heme-BS"/>
</dbReference>
<protein>
    <recommendedName>
        <fullName evidence="3">Secreted protein</fullName>
    </recommendedName>
</protein>
<proteinExistence type="predicted"/>
<keyword evidence="2" id="KW-1185">Reference proteome</keyword>